<accession>A0A1Y2L3X4</accession>
<evidence type="ECO:0000313" key="3">
    <source>
        <dbReference type="EMBL" id="OSQ39003.1"/>
    </source>
</evidence>
<comment type="caution">
    <text evidence="3">The sequence shown here is derived from an EMBL/GenBank/DDBJ whole genome shotgun (WGS) entry which is preliminary data.</text>
</comment>
<feature type="region of interest" description="Disordered" evidence="1">
    <location>
        <begin position="192"/>
        <end position="225"/>
    </location>
</feature>
<keyword evidence="2" id="KW-0472">Membrane</keyword>
<feature type="transmembrane region" description="Helical" evidence="2">
    <location>
        <begin position="15"/>
        <end position="36"/>
    </location>
</feature>
<reference evidence="3 4" key="1">
    <citation type="submission" date="2014-03" db="EMBL/GenBank/DDBJ databases">
        <title>The draft genome sequence of Thalassospira mesophila JCM 18969.</title>
        <authorList>
            <person name="Lai Q."/>
            <person name="Shao Z."/>
        </authorList>
    </citation>
    <scope>NUCLEOTIDE SEQUENCE [LARGE SCALE GENOMIC DNA]</scope>
    <source>
        <strain evidence="3 4">JCM 18969</strain>
    </source>
</reference>
<protein>
    <submittedName>
        <fullName evidence="3">Uncharacterized protein</fullName>
    </submittedName>
</protein>
<dbReference type="RefSeq" id="WP_085581965.1">
    <property type="nucleotide sequence ID" value="NZ_JFKA01000003.1"/>
</dbReference>
<organism evidence="3 4">
    <name type="scientific">Thalassospira mesophila</name>
    <dbReference type="NCBI Taxonomy" id="1293891"/>
    <lineage>
        <taxon>Bacteria</taxon>
        <taxon>Pseudomonadati</taxon>
        <taxon>Pseudomonadota</taxon>
        <taxon>Alphaproteobacteria</taxon>
        <taxon>Rhodospirillales</taxon>
        <taxon>Thalassospiraceae</taxon>
        <taxon>Thalassospira</taxon>
    </lineage>
</organism>
<gene>
    <name evidence="3" type="ORF">TMES_09925</name>
</gene>
<name>A0A1Y2L3X4_9PROT</name>
<evidence type="ECO:0000313" key="4">
    <source>
        <dbReference type="Proteomes" id="UP000193391"/>
    </source>
</evidence>
<keyword evidence="2" id="KW-1133">Transmembrane helix</keyword>
<feature type="compositionally biased region" description="Polar residues" evidence="1">
    <location>
        <begin position="212"/>
        <end position="225"/>
    </location>
</feature>
<dbReference type="Proteomes" id="UP000193391">
    <property type="component" value="Unassembled WGS sequence"/>
</dbReference>
<evidence type="ECO:0000256" key="1">
    <source>
        <dbReference type="SAM" id="MobiDB-lite"/>
    </source>
</evidence>
<dbReference type="EMBL" id="JFKA01000003">
    <property type="protein sequence ID" value="OSQ39003.1"/>
    <property type="molecule type" value="Genomic_DNA"/>
</dbReference>
<proteinExistence type="predicted"/>
<dbReference type="STRING" id="1293891.TMES_09925"/>
<sequence>MFDYTNWTPKNKADARLYVSINGVILLTMLATALASDGYKASMIIYFAVPSAVCSFITFVLLVGTGMSQHKDNEELPKGFWIFTSTYSIYCPDNHAMPPEKKSTWKQGAFASALYYTLTIYSIVGAGTAAVANAYINTPLKKSADLQVCASLFFYMKPSAIMFVPVLNLRYFNESCGEQIFRDFGRSTVFQKKEDKAWQTPSPIPQKDAETTPETHSAPSETPAK</sequence>
<dbReference type="AlphaFoldDB" id="A0A1Y2L3X4"/>
<keyword evidence="4" id="KW-1185">Reference proteome</keyword>
<feature type="transmembrane region" description="Helical" evidence="2">
    <location>
        <begin position="113"/>
        <end position="136"/>
    </location>
</feature>
<feature type="transmembrane region" description="Helical" evidence="2">
    <location>
        <begin position="148"/>
        <end position="167"/>
    </location>
</feature>
<evidence type="ECO:0000256" key="2">
    <source>
        <dbReference type="SAM" id="Phobius"/>
    </source>
</evidence>
<keyword evidence="2" id="KW-0812">Transmembrane</keyword>
<feature type="transmembrane region" description="Helical" evidence="2">
    <location>
        <begin position="43"/>
        <end position="63"/>
    </location>
</feature>